<evidence type="ECO:0000256" key="2">
    <source>
        <dbReference type="ARBA" id="ARBA00006730"/>
    </source>
</evidence>
<keyword evidence="3" id="KW-0285">Flavoprotein</keyword>
<comment type="cofactor">
    <cofactor evidence="1">
        <name>FAD</name>
        <dbReference type="ChEBI" id="CHEBI:57692"/>
    </cofactor>
</comment>
<dbReference type="OMA" id="SEWEAFI"/>
<evidence type="ECO:0000313" key="9">
    <source>
        <dbReference type="Proteomes" id="UP000243498"/>
    </source>
</evidence>
<dbReference type="SUPFAM" id="SSF51971">
    <property type="entry name" value="Nucleotide-binding domain"/>
    <property type="match status" value="1"/>
</dbReference>
<sequence>MYNAGFQDVRKAEWSLIGNIELNAADRHERMRLGSTILEPCTAGKPRKKENASRRLPQLSSSGKQEQDHEWRSSGLANKIQLSAGVIGLSTALTSQQTLKETPSIGQLEIVLVACEWPGSIPGVPHQHSVDYASMWAGAHVRPIPAVTPQLQKEAQWLKKTVWEFDRLAAEEPTCGVTRTVGVEYLEAPDAGYQQQDETSFANETGLSGYRKYAKSELPDGTAVGYEYETFCIHPPMYCEALLRKFVLDRGKTLQKDLRGEWEAFSLVENPVLVINASGTGFGDPNCFPTRGQTVVTDLVDVRRTVTKQNRDGTWSFLIPRFFHGGTIVGGTKEPGDWRSTPCISTRQKLLEEGLRLEPLSHGDGKTTSRKAMSQVAVISDVVGRRPTRRGGMRIEVEEKMVPQHMGEDVNRSVIHAYGAGGRGYEISWGVAKEVVALALPLLSKASHTEAKF</sequence>
<evidence type="ECO:0000256" key="4">
    <source>
        <dbReference type="ARBA" id="ARBA00022827"/>
    </source>
</evidence>
<dbReference type="EMBL" id="AZHC01000002">
    <property type="protein sequence ID" value="OAA50650.1"/>
    <property type="molecule type" value="Genomic_DNA"/>
</dbReference>
<dbReference type="InterPro" id="IPR023209">
    <property type="entry name" value="DAO"/>
</dbReference>
<dbReference type="Gene3D" id="3.30.9.10">
    <property type="entry name" value="D-Amino Acid Oxidase, subunit A, domain 2"/>
    <property type="match status" value="1"/>
</dbReference>
<evidence type="ECO:0000256" key="5">
    <source>
        <dbReference type="ARBA" id="ARBA00023002"/>
    </source>
</evidence>
<dbReference type="PANTHER" id="PTHR11530:SF26">
    <property type="entry name" value="FAD DEPENDENT OXIDOREDUCTASE SUPERFAMILY (AFU_ORTHOLOGUE AFUA_5G13940)"/>
    <property type="match status" value="1"/>
</dbReference>
<protein>
    <submittedName>
        <fullName evidence="8">NAD(P)-binding domain protein</fullName>
    </submittedName>
</protein>
<keyword evidence="9" id="KW-1185">Reference proteome</keyword>
<dbReference type="PANTHER" id="PTHR11530">
    <property type="entry name" value="D-AMINO ACID OXIDASE"/>
    <property type="match status" value="1"/>
</dbReference>
<dbReference type="PROSITE" id="PS00677">
    <property type="entry name" value="DAO"/>
    <property type="match status" value="1"/>
</dbReference>
<evidence type="ECO:0000259" key="7">
    <source>
        <dbReference type="Pfam" id="PF01266"/>
    </source>
</evidence>
<dbReference type="SUPFAM" id="SSF54373">
    <property type="entry name" value="FAD-linked reductases, C-terminal domain"/>
    <property type="match status" value="1"/>
</dbReference>
<dbReference type="AlphaFoldDB" id="A0A162M4P4"/>
<dbReference type="Proteomes" id="UP000243498">
    <property type="component" value="Unassembled WGS sequence"/>
</dbReference>
<reference evidence="8 9" key="1">
    <citation type="journal article" date="2016" name="Genome Biol. Evol.">
        <title>Divergent and convergent evolution of fungal pathogenicity.</title>
        <authorList>
            <person name="Shang Y."/>
            <person name="Xiao G."/>
            <person name="Zheng P."/>
            <person name="Cen K."/>
            <person name="Zhan S."/>
            <person name="Wang C."/>
        </authorList>
    </citation>
    <scope>NUCLEOTIDE SEQUENCE [LARGE SCALE GENOMIC DNA]</scope>
    <source>
        <strain evidence="8 9">RCEF 4871</strain>
    </source>
</reference>
<evidence type="ECO:0000256" key="1">
    <source>
        <dbReference type="ARBA" id="ARBA00001974"/>
    </source>
</evidence>
<comment type="caution">
    <text evidence="8">The sequence shown here is derived from an EMBL/GenBank/DDBJ whole genome shotgun (WGS) entry which is preliminary data.</text>
</comment>
<evidence type="ECO:0000256" key="3">
    <source>
        <dbReference type="ARBA" id="ARBA00022630"/>
    </source>
</evidence>
<gene>
    <name evidence="8" type="ORF">NOR_01100</name>
</gene>
<accession>A0A162M4P4</accession>
<feature type="region of interest" description="Disordered" evidence="6">
    <location>
        <begin position="37"/>
        <end position="73"/>
    </location>
</feature>
<dbReference type="InterPro" id="IPR006181">
    <property type="entry name" value="D-amino_acid_oxidase_CS"/>
</dbReference>
<proteinExistence type="inferred from homology"/>
<dbReference type="GO" id="GO:0071949">
    <property type="term" value="F:FAD binding"/>
    <property type="evidence" value="ECO:0007669"/>
    <property type="project" value="InterPro"/>
</dbReference>
<organism evidence="8 9">
    <name type="scientific">Metarhizium rileyi (strain RCEF 4871)</name>
    <name type="common">Nomuraea rileyi</name>
    <dbReference type="NCBI Taxonomy" id="1649241"/>
    <lineage>
        <taxon>Eukaryota</taxon>
        <taxon>Fungi</taxon>
        <taxon>Dikarya</taxon>
        <taxon>Ascomycota</taxon>
        <taxon>Pezizomycotina</taxon>
        <taxon>Sordariomycetes</taxon>
        <taxon>Hypocreomycetidae</taxon>
        <taxon>Hypocreales</taxon>
        <taxon>Clavicipitaceae</taxon>
        <taxon>Metarhizium</taxon>
    </lineage>
</organism>
<name>A0A162M4P4_METRR</name>
<dbReference type="Pfam" id="PF01266">
    <property type="entry name" value="DAO"/>
    <property type="match status" value="1"/>
</dbReference>
<dbReference type="GO" id="GO:0005737">
    <property type="term" value="C:cytoplasm"/>
    <property type="evidence" value="ECO:0007669"/>
    <property type="project" value="TreeGrafter"/>
</dbReference>
<evidence type="ECO:0000256" key="6">
    <source>
        <dbReference type="SAM" id="MobiDB-lite"/>
    </source>
</evidence>
<keyword evidence="5" id="KW-0560">Oxidoreductase</keyword>
<dbReference type="STRING" id="1081105.A0A162M4P4"/>
<evidence type="ECO:0000313" key="8">
    <source>
        <dbReference type="EMBL" id="OAA50650.1"/>
    </source>
</evidence>
<dbReference type="InterPro" id="IPR006076">
    <property type="entry name" value="FAD-dep_OxRdtase"/>
</dbReference>
<feature type="domain" description="FAD dependent oxidoreductase" evidence="7">
    <location>
        <begin position="84"/>
        <end position="437"/>
    </location>
</feature>
<dbReference type="GO" id="GO:0019478">
    <property type="term" value="P:D-amino acid catabolic process"/>
    <property type="evidence" value="ECO:0007669"/>
    <property type="project" value="TreeGrafter"/>
</dbReference>
<keyword evidence="4" id="KW-0274">FAD</keyword>
<dbReference type="GO" id="GO:0003884">
    <property type="term" value="F:D-amino-acid oxidase activity"/>
    <property type="evidence" value="ECO:0007669"/>
    <property type="project" value="InterPro"/>
</dbReference>
<comment type="similarity">
    <text evidence="2">Belongs to the DAMOX/DASOX family.</text>
</comment>
<dbReference type="OrthoDB" id="2015447at2759"/>
<dbReference type="Gene3D" id="3.40.50.720">
    <property type="entry name" value="NAD(P)-binding Rossmann-like Domain"/>
    <property type="match status" value="1"/>
</dbReference>